<organism evidence="1 2">
    <name type="scientific">Coemansia helicoidea</name>
    <dbReference type="NCBI Taxonomy" id="1286919"/>
    <lineage>
        <taxon>Eukaryota</taxon>
        <taxon>Fungi</taxon>
        <taxon>Fungi incertae sedis</taxon>
        <taxon>Zoopagomycota</taxon>
        <taxon>Kickxellomycotina</taxon>
        <taxon>Kickxellomycetes</taxon>
        <taxon>Kickxellales</taxon>
        <taxon>Kickxellaceae</taxon>
        <taxon>Coemansia</taxon>
    </lineage>
</organism>
<dbReference type="Proteomes" id="UP001140087">
    <property type="component" value="Unassembled WGS sequence"/>
</dbReference>
<evidence type="ECO:0000313" key="1">
    <source>
        <dbReference type="EMBL" id="KAJ2789067.1"/>
    </source>
</evidence>
<comment type="caution">
    <text evidence="1">The sequence shown here is derived from an EMBL/GenBank/DDBJ whole genome shotgun (WGS) entry which is preliminary data.</text>
</comment>
<name>A0ACC1KFZ0_9FUNG</name>
<evidence type="ECO:0000313" key="2">
    <source>
        <dbReference type="Proteomes" id="UP001140087"/>
    </source>
</evidence>
<reference evidence="1" key="1">
    <citation type="submission" date="2022-07" db="EMBL/GenBank/DDBJ databases">
        <title>Phylogenomic reconstructions and comparative analyses of Kickxellomycotina fungi.</title>
        <authorList>
            <person name="Reynolds N.K."/>
            <person name="Stajich J.E."/>
            <person name="Barry K."/>
            <person name="Grigoriev I.V."/>
            <person name="Crous P."/>
            <person name="Smith M.E."/>
        </authorList>
    </citation>
    <scope>NUCLEOTIDE SEQUENCE</scope>
    <source>
        <strain evidence="1">BCRC 34780</strain>
    </source>
</reference>
<proteinExistence type="predicted"/>
<gene>
    <name evidence="1" type="ORF">H4R21_006840</name>
</gene>
<protein>
    <submittedName>
        <fullName evidence="1">Uncharacterized protein</fullName>
    </submittedName>
</protein>
<keyword evidence="2" id="KW-1185">Reference proteome</keyword>
<accession>A0ACC1KFZ0</accession>
<sequence>MHTAEPGEKPGPPPYHVGLCLDRDEDEDELVATERAQHTRRMVVWAAYGALGVLVVLASALLAYFLAPRAPGVALYAVNSPPSASASSFKLRGSKLQFHVDLVYRVQNDNYFDMTVDD</sequence>
<feature type="non-terminal residue" evidence="1">
    <location>
        <position position="118"/>
    </location>
</feature>
<dbReference type="EMBL" id="JANBUN010003890">
    <property type="protein sequence ID" value="KAJ2789067.1"/>
    <property type="molecule type" value="Genomic_DNA"/>
</dbReference>